<keyword evidence="1" id="KW-0812">Transmembrane</keyword>
<keyword evidence="3" id="KW-1185">Reference proteome</keyword>
<accession>A0A182NIP8</accession>
<sequence length="87" mass="9599">MASVGRTDETTPIARVLVAVAAAQDRDISVRHVPAADSFGADLLLLVCFLMTVVLVGFVLRLFLQMWRSRIECRLARQDMAAGRQLV</sequence>
<keyword evidence="1" id="KW-0472">Membrane</keyword>
<evidence type="ECO:0000256" key="1">
    <source>
        <dbReference type="SAM" id="Phobius"/>
    </source>
</evidence>
<dbReference type="VEuPathDB" id="VectorBase:ADIR007522"/>
<reference evidence="2" key="2">
    <citation type="submission" date="2020-05" db="UniProtKB">
        <authorList>
            <consortium name="EnsemblMetazoa"/>
        </authorList>
    </citation>
    <scope>IDENTIFICATION</scope>
    <source>
        <strain evidence="2">WRAIR2</strain>
    </source>
</reference>
<dbReference type="AlphaFoldDB" id="A0A182NIP8"/>
<evidence type="ECO:0000313" key="2">
    <source>
        <dbReference type="EnsemblMetazoa" id="ADIR007522-PA"/>
    </source>
</evidence>
<proteinExistence type="predicted"/>
<name>A0A182NIP8_9DIPT</name>
<dbReference type="EnsemblMetazoa" id="ADIR007522-RA">
    <property type="protein sequence ID" value="ADIR007522-PA"/>
    <property type="gene ID" value="ADIR007522"/>
</dbReference>
<dbReference type="Proteomes" id="UP000075884">
    <property type="component" value="Unassembled WGS sequence"/>
</dbReference>
<organism evidence="2 3">
    <name type="scientific">Anopheles dirus</name>
    <dbReference type="NCBI Taxonomy" id="7168"/>
    <lineage>
        <taxon>Eukaryota</taxon>
        <taxon>Metazoa</taxon>
        <taxon>Ecdysozoa</taxon>
        <taxon>Arthropoda</taxon>
        <taxon>Hexapoda</taxon>
        <taxon>Insecta</taxon>
        <taxon>Pterygota</taxon>
        <taxon>Neoptera</taxon>
        <taxon>Endopterygota</taxon>
        <taxon>Diptera</taxon>
        <taxon>Nematocera</taxon>
        <taxon>Culicoidea</taxon>
        <taxon>Culicidae</taxon>
        <taxon>Anophelinae</taxon>
        <taxon>Anopheles</taxon>
    </lineage>
</organism>
<reference evidence="3" key="1">
    <citation type="submission" date="2013-03" db="EMBL/GenBank/DDBJ databases">
        <title>The Genome Sequence of Anopheles dirus WRAIR2.</title>
        <authorList>
            <consortium name="The Broad Institute Genomics Platform"/>
            <person name="Neafsey D.E."/>
            <person name="Walton C."/>
            <person name="Walker B."/>
            <person name="Young S.K."/>
            <person name="Zeng Q."/>
            <person name="Gargeya S."/>
            <person name="Fitzgerald M."/>
            <person name="Haas B."/>
            <person name="Abouelleil A."/>
            <person name="Allen A.W."/>
            <person name="Alvarado L."/>
            <person name="Arachchi H.M."/>
            <person name="Berlin A.M."/>
            <person name="Chapman S.B."/>
            <person name="Gainer-Dewar J."/>
            <person name="Goldberg J."/>
            <person name="Griggs A."/>
            <person name="Gujja S."/>
            <person name="Hansen M."/>
            <person name="Howarth C."/>
            <person name="Imamovic A."/>
            <person name="Ireland A."/>
            <person name="Larimer J."/>
            <person name="McCowan C."/>
            <person name="Murphy C."/>
            <person name="Pearson M."/>
            <person name="Poon T.W."/>
            <person name="Priest M."/>
            <person name="Roberts A."/>
            <person name="Saif S."/>
            <person name="Shea T."/>
            <person name="Sisk P."/>
            <person name="Sykes S."/>
            <person name="Wortman J."/>
            <person name="Nusbaum C."/>
            <person name="Birren B."/>
        </authorList>
    </citation>
    <scope>NUCLEOTIDE SEQUENCE [LARGE SCALE GENOMIC DNA]</scope>
    <source>
        <strain evidence="3">WRAIR2</strain>
    </source>
</reference>
<protein>
    <submittedName>
        <fullName evidence="2">Uncharacterized protein</fullName>
    </submittedName>
</protein>
<keyword evidence="1" id="KW-1133">Transmembrane helix</keyword>
<feature type="transmembrane region" description="Helical" evidence="1">
    <location>
        <begin position="43"/>
        <end position="64"/>
    </location>
</feature>
<evidence type="ECO:0000313" key="3">
    <source>
        <dbReference type="Proteomes" id="UP000075884"/>
    </source>
</evidence>